<evidence type="ECO:0000313" key="1">
    <source>
        <dbReference type="EMBL" id="PCD01098.1"/>
    </source>
</evidence>
<reference evidence="1 3" key="1">
    <citation type="submission" date="2017-09" db="EMBL/GenBank/DDBJ databases">
        <title>Bacterial and phytoplankton interrelationship in Kongsfjorden, an Arctic fjord.</title>
        <authorList>
            <person name="Sinha R."/>
            <person name="Krishnan K."/>
        </authorList>
    </citation>
    <scope>NUCLEOTIDE SEQUENCE [LARGE SCALE GENOMIC DNA]</scope>
    <source>
        <strain evidence="1 3">58</strain>
    </source>
</reference>
<proteinExistence type="predicted"/>
<gene>
    <name evidence="1" type="ORF">CO192_01930</name>
    <name evidence="2" type="ORF">EAO82_08770</name>
</gene>
<dbReference type="RefSeq" id="WP_096344945.1">
    <property type="nucleotide sequence ID" value="NZ_CP033116.1"/>
</dbReference>
<sequence>MNDPLSVLLQRAFDTLFSLPVTGFLVDPVVVRTVCVGRVYRHVKADPRTGRFVDGNLFHTSYVVGFAEHGEFVAVTTLNSVYVCVALEEQRQELIAGLCVLPKLTWH</sequence>
<reference evidence="2 4" key="2">
    <citation type="submission" date="2018-10" db="EMBL/GenBank/DDBJ databases">
        <title>Complete genome sequence of Pseudomonas pelagia strain Kongs-67.</title>
        <authorList>
            <person name="Sinha R.K."/>
            <person name="Krishnan K."/>
        </authorList>
    </citation>
    <scope>NUCLEOTIDE SEQUENCE [LARGE SCALE GENOMIC DNA]</scope>
    <source>
        <strain evidence="2 4">Kongs-67</strain>
    </source>
</reference>
<dbReference type="EMBL" id="CP033116">
    <property type="protein sequence ID" value="QFY56446.1"/>
    <property type="molecule type" value="Genomic_DNA"/>
</dbReference>
<evidence type="ECO:0000313" key="4">
    <source>
        <dbReference type="Proteomes" id="UP000344571"/>
    </source>
</evidence>
<dbReference type="Proteomes" id="UP000344571">
    <property type="component" value="Chromosome"/>
</dbReference>
<dbReference type="Proteomes" id="UP000243750">
    <property type="component" value="Unassembled WGS sequence"/>
</dbReference>
<accession>A0AA91U5U8</accession>
<dbReference type="EMBL" id="NWMT01000035">
    <property type="protein sequence ID" value="PCD01098.1"/>
    <property type="molecule type" value="Genomic_DNA"/>
</dbReference>
<name>A0AA91U5U8_9GAMM</name>
<evidence type="ECO:0000313" key="2">
    <source>
        <dbReference type="EMBL" id="QFY56446.1"/>
    </source>
</evidence>
<evidence type="ECO:0000313" key="3">
    <source>
        <dbReference type="Proteomes" id="UP000243750"/>
    </source>
</evidence>
<protein>
    <submittedName>
        <fullName evidence="1">Uncharacterized protein</fullName>
    </submittedName>
</protein>
<dbReference type="AlphaFoldDB" id="A0AA91U5U8"/>
<keyword evidence="4" id="KW-1185">Reference proteome</keyword>
<organism evidence="1 3">
    <name type="scientific">Halopseudomonas pelagia</name>
    <dbReference type="NCBI Taxonomy" id="553151"/>
    <lineage>
        <taxon>Bacteria</taxon>
        <taxon>Pseudomonadati</taxon>
        <taxon>Pseudomonadota</taxon>
        <taxon>Gammaproteobacteria</taxon>
        <taxon>Pseudomonadales</taxon>
        <taxon>Pseudomonadaceae</taxon>
        <taxon>Halopseudomonas</taxon>
    </lineage>
</organism>